<reference evidence="2 3" key="1">
    <citation type="submission" date="2020-08" db="EMBL/GenBank/DDBJ databases">
        <title>Genome public.</title>
        <authorList>
            <person name="Liu C."/>
            <person name="Sun Q."/>
        </authorList>
    </citation>
    <scope>NUCLEOTIDE SEQUENCE [LARGE SCALE GENOMIC DNA]</scope>
    <source>
        <strain evidence="2 3">BX10</strain>
    </source>
</reference>
<dbReference type="InterPro" id="IPR024787">
    <property type="entry name" value="EcsC"/>
</dbReference>
<dbReference type="RefSeq" id="WP_262426648.1">
    <property type="nucleotide sequence ID" value="NZ_JACRTJ010000002.1"/>
</dbReference>
<organism evidence="2 3">
    <name type="scientific">Enterocloster hominis</name>
    <name type="common">ex Liu et al. 2021</name>
    <dbReference type="NCBI Taxonomy" id="2763663"/>
    <lineage>
        <taxon>Bacteria</taxon>
        <taxon>Bacillati</taxon>
        <taxon>Bacillota</taxon>
        <taxon>Clostridia</taxon>
        <taxon>Lachnospirales</taxon>
        <taxon>Lachnospiraceae</taxon>
        <taxon>Enterocloster</taxon>
    </lineage>
</organism>
<evidence type="ECO:0000313" key="2">
    <source>
        <dbReference type="EMBL" id="MBC8597739.1"/>
    </source>
</evidence>
<proteinExistence type="predicted"/>
<accession>A0ABR7NNP2</accession>
<dbReference type="Proteomes" id="UP000647491">
    <property type="component" value="Unassembled WGS sequence"/>
</dbReference>
<name>A0ABR7NNP2_9FIRM</name>
<keyword evidence="3" id="KW-1185">Reference proteome</keyword>
<dbReference type="PANTHER" id="PTHR41260">
    <property type="entry name" value="PROTEIN ECSC"/>
    <property type="match status" value="1"/>
</dbReference>
<evidence type="ECO:0000256" key="1">
    <source>
        <dbReference type="SAM" id="Coils"/>
    </source>
</evidence>
<keyword evidence="1" id="KW-0175">Coiled coil</keyword>
<protein>
    <submittedName>
        <fullName evidence="2">EcsC family protein</fullName>
    </submittedName>
</protein>
<dbReference type="Pfam" id="PF12787">
    <property type="entry name" value="EcsC"/>
    <property type="match status" value="1"/>
</dbReference>
<dbReference type="PANTHER" id="PTHR41260:SF1">
    <property type="entry name" value="PROTEIN ECSC"/>
    <property type="match status" value="1"/>
</dbReference>
<feature type="coiled-coil region" evidence="1">
    <location>
        <begin position="85"/>
        <end position="112"/>
    </location>
</feature>
<evidence type="ECO:0000313" key="3">
    <source>
        <dbReference type="Proteomes" id="UP000647491"/>
    </source>
</evidence>
<gene>
    <name evidence="2" type="ORF">H8708_00570</name>
</gene>
<sequence length="266" mass="30455">MKFIKKSPVTLELEKIEKEEKRLEQRALSRTEPGWKEALTARIPTKMSENLQKAFCMAFRTIFEKGNPLIEKTYRRDELEKDFKVRDFSLDLKESRKEYKKLRTEAARRNLKNQAVSAAEGLGLGLLGVGLPDIAIFTAMLLRGVYETALYFGFSYDTPEERFFILCLLEASVSRGEQWAENNARVDRLIYTLVQKKELNVSEEDLEAQIQAVGNAFAIDMLAAKFIQGLPVVGAFGGLSNPVCWKQVMTYVQLKYRKRYIMGKTG</sequence>
<comment type="caution">
    <text evidence="2">The sequence shown here is derived from an EMBL/GenBank/DDBJ whole genome shotgun (WGS) entry which is preliminary data.</text>
</comment>
<dbReference type="EMBL" id="JACRTJ010000002">
    <property type="protein sequence ID" value="MBC8597739.1"/>
    <property type="molecule type" value="Genomic_DNA"/>
</dbReference>